<dbReference type="PANTHER" id="PTHR11958">
    <property type="entry name" value="SODIUM/DICARBOXYLATE SYMPORTER-RELATED"/>
    <property type="match status" value="1"/>
</dbReference>
<dbReference type="EMBL" id="PZQS01000003">
    <property type="protein sequence ID" value="PVD33320.1"/>
    <property type="molecule type" value="Genomic_DNA"/>
</dbReference>
<accession>A0A2T7PIV6</accession>
<evidence type="ECO:0000313" key="8">
    <source>
        <dbReference type="Proteomes" id="UP000245119"/>
    </source>
</evidence>
<dbReference type="InterPro" id="IPR001991">
    <property type="entry name" value="Na-dicarboxylate_symporter"/>
</dbReference>
<dbReference type="Proteomes" id="UP000245119">
    <property type="component" value="Linkage Group LG3"/>
</dbReference>
<feature type="transmembrane region" description="Helical" evidence="6">
    <location>
        <begin position="276"/>
        <end position="295"/>
    </location>
</feature>
<feature type="transmembrane region" description="Helical" evidence="6">
    <location>
        <begin position="402"/>
        <end position="424"/>
    </location>
</feature>
<evidence type="ECO:0000256" key="5">
    <source>
        <dbReference type="ARBA" id="ARBA00023136"/>
    </source>
</evidence>
<evidence type="ECO:0000313" key="7">
    <source>
        <dbReference type="EMBL" id="PVD33320.1"/>
    </source>
</evidence>
<keyword evidence="6" id="KW-0769">Symport</keyword>
<keyword evidence="8" id="KW-1185">Reference proteome</keyword>
<name>A0A2T7PIV6_POMCA</name>
<dbReference type="Gene3D" id="1.10.3860.10">
    <property type="entry name" value="Sodium:dicarboxylate symporter"/>
    <property type="match status" value="1"/>
</dbReference>
<comment type="similarity">
    <text evidence="6">Belongs to the dicarboxylate/amino acid:cation symporter (DAACS) (TC 2.A.23) family.</text>
</comment>
<dbReference type="GO" id="GO:0005886">
    <property type="term" value="C:plasma membrane"/>
    <property type="evidence" value="ECO:0007669"/>
    <property type="project" value="TreeGrafter"/>
</dbReference>
<keyword evidence="5 6" id="KW-0472">Membrane</keyword>
<proteinExistence type="inferred from homology"/>
<feature type="transmembrane region" description="Helical" evidence="6">
    <location>
        <begin position="231"/>
        <end position="256"/>
    </location>
</feature>
<evidence type="ECO:0000256" key="3">
    <source>
        <dbReference type="ARBA" id="ARBA00022692"/>
    </source>
</evidence>
<sequence>MTAHDTQLSGGAPDNTSLRRKAWCRSSRETTFLLACFAGVFVGFALGFGISAVPGGPGQSMIIWLGLPGELYMRMMNAAILPLVISSIIAGTAGLNPKVNGRISIVAFTYIIATNLIGAITGAVMAMVINPGYDWKSANSFISQFRYCRNLVPDNLVTATFQQSQTQYREVQAANGSTDNATVVLERFVSTGGGANALGLVVACAALGMAASQSKKTGEPFLAFFRSCSEVITLLLHRIIWFTPVGVSSLIASSVASTKNVLVTVRGLGLFVLSETLGNVVLAIGVSPLLYFLVVRRNPFSLLVGASRAVIAGVAPPSSAIALPEIIKYLEEKVRVDHRVSRFVVPFAVTLNRDGSVMFITLTSLYIAQLQGDVTADVIVLVILLATASSLAIPAIPSASFVTILLILSSINVTPANIGILMAIEWFSDRIRTGANVVSHIVCGAITNKLCMTSLMATDLLQTTPLRHVEKMVIVEEPDSEKDESHQTSHQ</sequence>
<gene>
    <name evidence="7" type="ORF">C0Q70_04573</name>
</gene>
<keyword evidence="4 6" id="KW-1133">Transmembrane helix</keyword>
<feature type="transmembrane region" description="Helical" evidence="6">
    <location>
        <begin position="107"/>
        <end position="129"/>
    </location>
</feature>
<feature type="transmembrane region" description="Helical" evidence="6">
    <location>
        <begin position="188"/>
        <end position="210"/>
    </location>
</feature>
<comment type="caution">
    <text evidence="7">The sequence shown here is derived from an EMBL/GenBank/DDBJ whole genome shotgun (WGS) entry which is preliminary data.</text>
</comment>
<dbReference type="Pfam" id="PF00375">
    <property type="entry name" value="SDF"/>
    <property type="match status" value="1"/>
</dbReference>
<organism evidence="7 8">
    <name type="scientific">Pomacea canaliculata</name>
    <name type="common">Golden apple snail</name>
    <dbReference type="NCBI Taxonomy" id="400727"/>
    <lineage>
        <taxon>Eukaryota</taxon>
        <taxon>Metazoa</taxon>
        <taxon>Spiralia</taxon>
        <taxon>Lophotrochozoa</taxon>
        <taxon>Mollusca</taxon>
        <taxon>Gastropoda</taxon>
        <taxon>Caenogastropoda</taxon>
        <taxon>Architaenioglossa</taxon>
        <taxon>Ampullarioidea</taxon>
        <taxon>Ampullariidae</taxon>
        <taxon>Pomacea</taxon>
    </lineage>
</organism>
<evidence type="ECO:0000256" key="4">
    <source>
        <dbReference type="ARBA" id="ARBA00022989"/>
    </source>
</evidence>
<dbReference type="GO" id="GO:0015175">
    <property type="term" value="F:neutral L-amino acid transmembrane transporter activity"/>
    <property type="evidence" value="ECO:0007669"/>
    <property type="project" value="TreeGrafter"/>
</dbReference>
<comment type="subcellular location">
    <subcellularLocation>
        <location evidence="1 6">Membrane</location>
        <topology evidence="1 6">Multi-pass membrane protein</topology>
    </subcellularLocation>
</comment>
<dbReference type="GO" id="GO:0005313">
    <property type="term" value="F:L-glutamate transmembrane transporter activity"/>
    <property type="evidence" value="ECO:0007669"/>
    <property type="project" value="TreeGrafter"/>
</dbReference>
<dbReference type="InterPro" id="IPR050746">
    <property type="entry name" value="DAACS"/>
</dbReference>
<dbReference type="PRINTS" id="PR00173">
    <property type="entry name" value="EDTRNSPORT"/>
</dbReference>
<evidence type="ECO:0000256" key="2">
    <source>
        <dbReference type="ARBA" id="ARBA00022448"/>
    </source>
</evidence>
<dbReference type="SUPFAM" id="SSF118215">
    <property type="entry name" value="Proton glutamate symport protein"/>
    <property type="match status" value="1"/>
</dbReference>
<feature type="transmembrane region" description="Helical" evidence="6">
    <location>
        <begin position="374"/>
        <end position="396"/>
    </location>
</feature>
<reference evidence="7 8" key="1">
    <citation type="submission" date="2018-04" db="EMBL/GenBank/DDBJ databases">
        <title>The genome of golden apple snail Pomacea canaliculata provides insight into stress tolerance and invasive adaptation.</title>
        <authorList>
            <person name="Liu C."/>
            <person name="Liu B."/>
            <person name="Ren Y."/>
            <person name="Zhang Y."/>
            <person name="Wang H."/>
            <person name="Li S."/>
            <person name="Jiang F."/>
            <person name="Yin L."/>
            <person name="Zhang G."/>
            <person name="Qian W."/>
            <person name="Fan W."/>
        </authorList>
    </citation>
    <scope>NUCLEOTIDE SEQUENCE [LARGE SCALE GENOMIC DNA]</scope>
    <source>
        <strain evidence="7">SZHN2017</strain>
        <tissue evidence="7">Muscle</tissue>
    </source>
</reference>
<keyword evidence="2 6" id="KW-0813">Transport</keyword>
<feature type="transmembrane region" description="Helical" evidence="6">
    <location>
        <begin position="30"/>
        <end position="51"/>
    </location>
</feature>
<dbReference type="PANTHER" id="PTHR11958:SF111">
    <property type="entry name" value="AMINO ACID TRANSPORTER"/>
    <property type="match status" value="1"/>
</dbReference>
<protein>
    <recommendedName>
        <fullName evidence="6">Amino acid transporter</fullName>
    </recommendedName>
</protein>
<feature type="transmembrane region" description="Helical" evidence="6">
    <location>
        <begin position="71"/>
        <end position="95"/>
    </location>
</feature>
<keyword evidence="3 6" id="KW-0812">Transmembrane</keyword>
<evidence type="ECO:0000256" key="6">
    <source>
        <dbReference type="RuleBase" id="RU361216"/>
    </source>
</evidence>
<evidence type="ECO:0000256" key="1">
    <source>
        <dbReference type="ARBA" id="ARBA00004141"/>
    </source>
</evidence>
<dbReference type="OrthoDB" id="6123370at2759"/>
<dbReference type="AlphaFoldDB" id="A0A2T7PIV6"/>
<dbReference type="GO" id="GO:0015501">
    <property type="term" value="F:glutamate:sodium symporter activity"/>
    <property type="evidence" value="ECO:0007669"/>
    <property type="project" value="TreeGrafter"/>
</dbReference>
<dbReference type="InterPro" id="IPR036458">
    <property type="entry name" value="Na:dicarbo_symporter_sf"/>
</dbReference>